<dbReference type="PANTHER" id="PTHR47506:SF7">
    <property type="entry name" value="TRANSCRIPTIONAL REGULATORY PROTEIN"/>
    <property type="match status" value="1"/>
</dbReference>
<dbReference type="SUPFAM" id="SSF46689">
    <property type="entry name" value="Homeodomain-like"/>
    <property type="match status" value="1"/>
</dbReference>
<evidence type="ECO:0000313" key="6">
    <source>
        <dbReference type="EMBL" id="GGO72781.1"/>
    </source>
</evidence>
<evidence type="ECO:0000256" key="2">
    <source>
        <dbReference type="ARBA" id="ARBA00023125"/>
    </source>
</evidence>
<dbReference type="Proteomes" id="UP000606935">
    <property type="component" value="Unassembled WGS sequence"/>
</dbReference>
<evidence type="ECO:0000256" key="4">
    <source>
        <dbReference type="PROSITE-ProRule" id="PRU00335"/>
    </source>
</evidence>
<name>A0A917Z1Q9_9ALTE</name>
<evidence type="ECO:0000256" key="1">
    <source>
        <dbReference type="ARBA" id="ARBA00023015"/>
    </source>
</evidence>
<accession>A0A917Z1Q9</accession>
<dbReference type="InterPro" id="IPR001647">
    <property type="entry name" value="HTH_TetR"/>
</dbReference>
<dbReference type="Gene3D" id="1.10.357.10">
    <property type="entry name" value="Tetracycline Repressor, domain 2"/>
    <property type="match status" value="1"/>
</dbReference>
<dbReference type="EMBL" id="BMLS01000006">
    <property type="protein sequence ID" value="GGO72781.1"/>
    <property type="molecule type" value="Genomic_DNA"/>
</dbReference>
<dbReference type="PROSITE" id="PS01081">
    <property type="entry name" value="HTH_TETR_1"/>
    <property type="match status" value="1"/>
</dbReference>
<keyword evidence="7" id="KW-1185">Reference proteome</keyword>
<keyword evidence="2 4" id="KW-0238">DNA-binding</keyword>
<proteinExistence type="predicted"/>
<evidence type="ECO:0000313" key="7">
    <source>
        <dbReference type="Proteomes" id="UP000606935"/>
    </source>
</evidence>
<organism evidence="6 7">
    <name type="scientific">Bowmanella pacifica</name>
    <dbReference type="NCBI Taxonomy" id="502051"/>
    <lineage>
        <taxon>Bacteria</taxon>
        <taxon>Pseudomonadati</taxon>
        <taxon>Pseudomonadota</taxon>
        <taxon>Gammaproteobacteria</taxon>
        <taxon>Alteromonadales</taxon>
        <taxon>Alteromonadaceae</taxon>
        <taxon>Bowmanella</taxon>
    </lineage>
</organism>
<evidence type="ECO:0000256" key="3">
    <source>
        <dbReference type="ARBA" id="ARBA00023163"/>
    </source>
</evidence>
<keyword evidence="3" id="KW-0804">Transcription</keyword>
<sequence>MPKYVQEHILNQDTYMAWKHSHKEQTRERILASAARLFTEHGFEQISIDQVMTDAKLTRGAFYAHFTSKSALYREAIQTAANNSISLLPPTPSHTELAERYLSPEHVKGHGRRCPLAFLVTDISQRDNEVRDTYTSTFQGMVRLLESGGLCREKALQQAVLMVGGVAIGRALNDDDLINEMLQSCRPHAEI</sequence>
<dbReference type="SUPFAM" id="SSF48498">
    <property type="entry name" value="Tetracyclin repressor-like, C-terminal domain"/>
    <property type="match status" value="1"/>
</dbReference>
<gene>
    <name evidence="6" type="ORF">GCM10010982_31760</name>
</gene>
<keyword evidence="1" id="KW-0805">Transcription regulation</keyword>
<dbReference type="InterPro" id="IPR009057">
    <property type="entry name" value="Homeodomain-like_sf"/>
</dbReference>
<dbReference type="AlphaFoldDB" id="A0A917Z1Q9"/>
<dbReference type="Gene3D" id="1.10.10.60">
    <property type="entry name" value="Homeodomain-like"/>
    <property type="match status" value="1"/>
</dbReference>
<dbReference type="InterPro" id="IPR036271">
    <property type="entry name" value="Tet_transcr_reg_TetR-rel_C_sf"/>
</dbReference>
<dbReference type="PROSITE" id="PS50977">
    <property type="entry name" value="HTH_TETR_2"/>
    <property type="match status" value="1"/>
</dbReference>
<dbReference type="PANTHER" id="PTHR47506">
    <property type="entry name" value="TRANSCRIPTIONAL REGULATORY PROTEIN"/>
    <property type="match status" value="1"/>
</dbReference>
<dbReference type="PRINTS" id="PR00455">
    <property type="entry name" value="HTHTETR"/>
</dbReference>
<reference evidence="6" key="1">
    <citation type="journal article" date="2014" name="Int. J. Syst. Evol. Microbiol.">
        <title>Complete genome sequence of Corynebacterium casei LMG S-19264T (=DSM 44701T), isolated from a smear-ripened cheese.</title>
        <authorList>
            <consortium name="US DOE Joint Genome Institute (JGI-PGF)"/>
            <person name="Walter F."/>
            <person name="Albersmeier A."/>
            <person name="Kalinowski J."/>
            <person name="Ruckert C."/>
        </authorList>
    </citation>
    <scope>NUCLEOTIDE SEQUENCE</scope>
    <source>
        <strain evidence="6">CGMCC 1.7086</strain>
    </source>
</reference>
<protein>
    <submittedName>
        <fullName evidence="6">TetR family transcriptional regulator</fullName>
    </submittedName>
</protein>
<reference evidence="6" key="2">
    <citation type="submission" date="2020-09" db="EMBL/GenBank/DDBJ databases">
        <authorList>
            <person name="Sun Q."/>
            <person name="Zhou Y."/>
        </authorList>
    </citation>
    <scope>NUCLEOTIDE SEQUENCE</scope>
    <source>
        <strain evidence="6">CGMCC 1.7086</strain>
    </source>
</reference>
<evidence type="ECO:0000259" key="5">
    <source>
        <dbReference type="PROSITE" id="PS50977"/>
    </source>
</evidence>
<feature type="DNA-binding region" description="H-T-H motif" evidence="4">
    <location>
        <begin position="47"/>
        <end position="66"/>
    </location>
</feature>
<dbReference type="Pfam" id="PF00440">
    <property type="entry name" value="TetR_N"/>
    <property type="match status" value="1"/>
</dbReference>
<dbReference type="InterPro" id="IPR023772">
    <property type="entry name" value="DNA-bd_HTH_TetR-type_CS"/>
</dbReference>
<feature type="domain" description="HTH tetR-type" evidence="5">
    <location>
        <begin position="24"/>
        <end position="84"/>
    </location>
</feature>
<dbReference type="GO" id="GO:0003677">
    <property type="term" value="F:DNA binding"/>
    <property type="evidence" value="ECO:0007669"/>
    <property type="project" value="UniProtKB-UniRule"/>
</dbReference>
<comment type="caution">
    <text evidence="6">The sequence shown here is derived from an EMBL/GenBank/DDBJ whole genome shotgun (WGS) entry which is preliminary data.</text>
</comment>